<reference evidence="1" key="1">
    <citation type="submission" date="2023-08" db="EMBL/GenBank/DDBJ databases">
        <authorList>
            <person name="Audoor S."/>
            <person name="Bilcke G."/>
        </authorList>
    </citation>
    <scope>NUCLEOTIDE SEQUENCE</scope>
</reference>
<sequence>MTNYITTFINQESLKSISFPKLPRMSAITQQQQQQQPVQETIITGLVQSQSCYFGTWYSTLTEPIRDFAGNGTDDSLLFPSFVVQKGLARKTEVGLVCSPENQTVSVSPKSFVEPLSQTSKSYNLAGNAGV</sequence>
<accession>A0AAD2CG10</accession>
<protein>
    <submittedName>
        <fullName evidence="1">Uncharacterized protein</fullName>
    </submittedName>
</protein>
<organism evidence="1 2">
    <name type="scientific">Cylindrotheca closterium</name>
    <dbReference type="NCBI Taxonomy" id="2856"/>
    <lineage>
        <taxon>Eukaryota</taxon>
        <taxon>Sar</taxon>
        <taxon>Stramenopiles</taxon>
        <taxon>Ochrophyta</taxon>
        <taxon>Bacillariophyta</taxon>
        <taxon>Bacillariophyceae</taxon>
        <taxon>Bacillariophycidae</taxon>
        <taxon>Bacillariales</taxon>
        <taxon>Bacillariaceae</taxon>
        <taxon>Cylindrotheca</taxon>
    </lineage>
</organism>
<dbReference type="EMBL" id="CAKOGP040000033">
    <property type="protein sequence ID" value="CAJ1928067.1"/>
    <property type="molecule type" value="Genomic_DNA"/>
</dbReference>
<gene>
    <name evidence="1" type="ORF">CYCCA115_LOCUS1394</name>
</gene>
<evidence type="ECO:0000313" key="1">
    <source>
        <dbReference type="EMBL" id="CAJ1928067.1"/>
    </source>
</evidence>
<dbReference type="Proteomes" id="UP001295423">
    <property type="component" value="Unassembled WGS sequence"/>
</dbReference>
<evidence type="ECO:0000313" key="2">
    <source>
        <dbReference type="Proteomes" id="UP001295423"/>
    </source>
</evidence>
<keyword evidence="2" id="KW-1185">Reference proteome</keyword>
<dbReference type="AlphaFoldDB" id="A0AAD2CG10"/>
<name>A0AAD2CG10_9STRA</name>
<proteinExistence type="predicted"/>
<comment type="caution">
    <text evidence="1">The sequence shown here is derived from an EMBL/GenBank/DDBJ whole genome shotgun (WGS) entry which is preliminary data.</text>
</comment>